<evidence type="ECO:0000256" key="2">
    <source>
        <dbReference type="ARBA" id="ARBA00022516"/>
    </source>
</evidence>
<dbReference type="GO" id="GO:0003841">
    <property type="term" value="F:1-acylglycerol-3-phosphate O-acyltransferase activity"/>
    <property type="evidence" value="ECO:0007669"/>
    <property type="project" value="TreeGrafter"/>
</dbReference>
<keyword evidence="5 8" id="KW-0012">Acyltransferase</keyword>
<keyword evidence="3" id="KW-0808">Transferase</keyword>
<dbReference type="SMART" id="SM00563">
    <property type="entry name" value="PlsC"/>
    <property type="match status" value="1"/>
</dbReference>
<dbReference type="STRING" id="2880.D8LS64"/>
<dbReference type="EMBL" id="FN649751">
    <property type="protein sequence ID" value="CBN75121.1"/>
    <property type="molecule type" value="Genomic_DNA"/>
</dbReference>
<feature type="domain" description="Phospholipid/glycerol acyltransferase" evidence="7">
    <location>
        <begin position="29"/>
        <end position="143"/>
    </location>
</feature>
<dbReference type="EMBL" id="FN648927">
    <property type="protein sequence ID" value="CBN75121.1"/>
    <property type="molecule type" value="Genomic_DNA"/>
</dbReference>
<name>D8LS64_ECTSI</name>
<evidence type="ECO:0000259" key="7">
    <source>
        <dbReference type="SMART" id="SM00563"/>
    </source>
</evidence>
<proteinExistence type="predicted"/>
<dbReference type="Proteomes" id="UP000002630">
    <property type="component" value="Linkage Group LG26"/>
</dbReference>
<dbReference type="SUPFAM" id="SSF69593">
    <property type="entry name" value="Glycerol-3-phosphate (1)-acyltransferase"/>
    <property type="match status" value="1"/>
</dbReference>
<dbReference type="GO" id="GO:0006654">
    <property type="term" value="P:phosphatidic acid biosynthetic process"/>
    <property type="evidence" value="ECO:0007669"/>
    <property type="project" value="TreeGrafter"/>
</dbReference>
<evidence type="ECO:0000256" key="3">
    <source>
        <dbReference type="ARBA" id="ARBA00022679"/>
    </source>
</evidence>
<dbReference type="PANTHER" id="PTHR10434:SF64">
    <property type="entry name" value="1-ACYL-SN-GLYCEROL-3-PHOSPHATE ACYLTRANSFERASE-RELATED"/>
    <property type="match status" value="1"/>
</dbReference>
<sequence length="213" mass="23544">MGQLMFRILSKPPVVIGLENLPSDGEKGMVYVSNHQTSVDIALFYYIGAERKFSWVSKSTVFLIPGVGLLMKIAGYVALTRGNRDSVKKMFDDCKERLAAGWSVMIFPQGTRRRLKVLDFKDGAFQLAIDSNSVVVPFTLDLPENLFHGPRQRTKITVHEPIRPGDPAFKDVATLRKHCFDTVMRKQKEAAAAAAMAGEGAGSTPVIESKKTK</sequence>
<dbReference type="PANTHER" id="PTHR10434">
    <property type="entry name" value="1-ACYL-SN-GLYCEROL-3-PHOSPHATE ACYLTRANSFERASE"/>
    <property type="match status" value="1"/>
</dbReference>
<dbReference type="InterPro" id="IPR002123">
    <property type="entry name" value="Plipid/glycerol_acylTrfase"/>
</dbReference>
<reference evidence="8 9" key="1">
    <citation type="journal article" date="2010" name="Nature">
        <title>The Ectocarpus genome and the independent evolution of multicellularity in brown algae.</title>
        <authorList>
            <person name="Cock J.M."/>
            <person name="Sterck L."/>
            <person name="Rouze P."/>
            <person name="Scornet D."/>
            <person name="Allen A.E."/>
            <person name="Amoutzias G."/>
            <person name="Anthouard V."/>
            <person name="Artiguenave F."/>
            <person name="Aury J.M."/>
            <person name="Badger J.H."/>
            <person name="Beszteri B."/>
            <person name="Billiau K."/>
            <person name="Bonnet E."/>
            <person name="Bothwell J.H."/>
            <person name="Bowler C."/>
            <person name="Boyen C."/>
            <person name="Brownlee C."/>
            <person name="Carrano C.J."/>
            <person name="Charrier B."/>
            <person name="Cho G.Y."/>
            <person name="Coelho S.M."/>
            <person name="Collen J."/>
            <person name="Corre E."/>
            <person name="Da Silva C."/>
            <person name="Delage L."/>
            <person name="Delaroque N."/>
            <person name="Dittami S.M."/>
            <person name="Doulbeau S."/>
            <person name="Elias M."/>
            <person name="Farnham G."/>
            <person name="Gachon C.M."/>
            <person name="Gschloessl B."/>
            <person name="Heesch S."/>
            <person name="Jabbari K."/>
            <person name="Jubin C."/>
            <person name="Kawai H."/>
            <person name="Kimura K."/>
            <person name="Kloareg B."/>
            <person name="Kupper F.C."/>
            <person name="Lang D."/>
            <person name="Le Bail A."/>
            <person name="Leblanc C."/>
            <person name="Lerouge P."/>
            <person name="Lohr M."/>
            <person name="Lopez P.J."/>
            <person name="Martens C."/>
            <person name="Maumus F."/>
            <person name="Michel G."/>
            <person name="Miranda-Saavedra D."/>
            <person name="Morales J."/>
            <person name="Moreau H."/>
            <person name="Motomura T."/>
            <person name="Nagasato C."/>
            <person name="Napoli C.A."/>
            <person name="Nelson D.R."/>
            <person name="Nyvall-Collen P."/>
            <person name="Peters A.F."/>
            <person name="Pommier C."/>
            <person name="Potin P."/>
            <person name="Poulain J."/>
            <person name="Quesneville H."/>
            <person name="Read B."/>
            <person name="Rensing S.A."/>
            <person name="Ritter A."/>
            <person name="Rousvoal S."/>
            <person name="Samanta M."/>
            <person name="Samson G."/>
            <person name="Schroeder D.C."/>
            <person name="Segurens B."/>
            <person name="Strittmatter M."/>
            <person name="Tonon T."/>
            <person name="Tregear J.W."/>
            <person name="Valentin K."/>
            <person name="von Dassow P."/>
            <person name="Yamagishi T."/>
            <person name="Van de Peer Y."/>
            <person name="Wincker P."/>
        </authorList>
    </citation>
    <scope>NUCLEOTIDE SEQUENCE [LARGE SCALE GENOMIC DNA]</scope>
    <source>
        <strain evidence="9">Ec32 / CCAP1310/4</strain>
    </source>
</reference>
<organism evidence="8 9">
    <name type="scientific">Ectocarpus siliculosus</name>
    <name type="common">Brown alga</name>
    <name type="synonym">Conferva siliculosa</name>
    <dbReference type="NCBI Taxonomy" id="2880"/>
    <lineage>
        <taxon>Eukaryota</taxon>
        <taxon>Sar</taxon>
        <taxon>Stramenopiles</taxon>
        <taxon>Ochrophyta</taxon>
        <taxon>PX clade</taxon>
        <taxon>Phaeophyceae</taxon>
        <taxon>Ectocarpales</taxon>
        <taxon>Ectocarpaceae</taxon>
        <taxon>Ectocarpus</taxon>
    </lineage>
</organism>
<comment type="pathway">
    <text evidence="1">Lipid metabolism.</text>
</comment>
<evidence type="ECO:0000256" key="4">
    <source>
        <dbReference type="ARBA" id="ARBA00023098"/>
    </source>
</evidence>
<gene>
    <name evidence="8" type="ORF">Esi_0070_0047</name>
</gene>
<evidence type="ECO:0000256" key="6">
    <source>
        <dbReference type="SAM" id="MobiDB-lite"/>
    </source>
</evidence>
<accession>D8LS64</accession>
<keyword evidence="4" id="KW-0443">Lipid metabolism</keyword>
<dbReference type="Pfam" id="PF01553">
    <property type="entry name" value="Acyltransferase"/>
    <property type="match status" value="1"/>
</dbReference>
<protein>
    <submittedName>
        <fullName evidence="8">1-acyl-sn-glycerol-3-phosphate acyltransferase</fullName>
    </submittedName>
</protein>
<keyword evidence="2" id="KW-0444">Lipid biosynthesis</keyword>
<dbReference type="OrthoDB" id="417078at2759"/>
<evidence type="ECO:0000313" key="9">
    <source>
        <dbReference type="Proteomes" id="UP000002630"/>
    </source>
</evidence>
<feature type="region of interest" description="Disordered" evidence="6">
    <location>
        <begin position="194"/>
        <end position="213"/>
    </location>
</feature>
<dbReference type="CDD" id="cd07989">
    <property type="entry name" value="LPLAT_AGPAT-like"/>
    <property type="match status" value="1"/>
</dbReference>
<keyword evidence="9" id="KW-1185">Reference proteome</keyword>
<evidence type="ECO:0000313" key="8">
    <source>
        <dbReference type="EMBL" id="CBN75121.1"/>
    </source>
</evidence>
<evidence type="ECO:0000256" key="5">
    <source>
        <dbReference type="ARBA" id="ARBA00023315"/>
    </source>
</evidence>
<dbReference type="eggNOG" id="KOG2848">
    <property type="taxonomic scope" value="Eukaryota"/>
</dbReference>
<dbReference type="AlphaFoldDB" id="D8LS64"/>
<dbReference type="InParanoid" id="D8LS64"/>
<evidence type="ECO:0000256" key="1">
    <source>
        <dbReference type="ARBA" id="ARBA00005189"/>
    </source>
</evidence>